<name>A0A2X4UKH1_9GAMM</name>
<dbReference type="InterPro" id="IPR007215">
    <property type="entry name" value="Sulphur_relay_TusB/DsrH"/>
</dbReference>
<dbReference type="PANTHER" id="PTHR37526:SF1">
    <property type="entry name" value="PROTEIN TUSB"/>
    <property type="match status" value="1"/>
</dbReference>
<gene>
    <name evidence="1" type="primary">tusB</name>
    <name evidence="1" type="ORF">NCTC12151_00347</name>
</gene>
<dbReference type="Pfam" id="PF04077">
    <property type="entry name" value="DsrH"/>
    <property type="match status" value="1"/>
</dbReference>
<evidence type="ECO:0000313" key="2">
    <source>
        <dbReference type="Proteomes" id="UP000249005"/>
    </source>
</evidence>
<dbReference type="GO" id="GO:0002143">
    <property type="term" value="P:tRNA wobble position uridine thiolation"/>
    <property type="evidence" value="ECO:0007669"/>
    <property type="project" value="InterPro"/>
</dbReference>
<dbReference type="PANTHER" id="PTHR37526">
    <property type="entry name" value="PROTEIN TUSB"/>
    <property type="match status" value="1"/>
</dbReference>
<reference evidence="1 2" key="1">
    <citation type="submission" date="2018-06" db="EMBL/GenBank/DDBJ databases">
        <authorList>
            <consortium name="Pathogen Informatics"/>
            <person name="Doyle S."/>
        </authorList>
    </citation>
    <scope>NUCLEOTIDE SEQUENCE [LARGE SCALE GENOMIC DNA]</scope>
    <source>
        <strain evidence="1 2">NCTC12151</strain>
    </source>
</reference>
<keyword evidence="2" id="KW-1185">Reference proteome</keyword>
<dbReference type="InterPro" id="IPR027396">
    <property type="entry name" value="DsrEFH-like"/>
</dbReference>
<dbReference type="AlphaFoldDB" id="A0A2X4UKH1"/>
<sequence>MLHTLTHSFIHTDVDALQRTVQRGDALLLIQDGVIGATVKSLSLEAVVEKGITVYALREDLDARGLLSRVVEGVTVVDYSGFVDLSEDYYPQMVW</sequence>
<dbReference type="OrthoDB" id="9795117at2"/>
<protein>
    <submittedName>
        <fullName evidence="1">tRNA 2-thiouridine synthesizing protein B</fullName>
    </submittedName>
</protein>
<dbReference type="KEGG" id="lri:NCTC12151_00347"/>
<dbReference type="EMBL" id="LS483470">
    <property type="protein sequence ID" value="SQI35092.1"/>
    <property type="molecule type" value="Genomic_DNA"/>
</dbReference>
<dbReference type="GO" id="GO:1990228">
    <property type="term" value="C:sulfurtransferase complex"/>
    <property type="evidence" value="ECO:0007669"/>
    <property type="project" value="TreeGrafter"/>
</dbReference>
<accession>A0A2X4UKH1</accession>
<dbReference type="NCBIfam" id="TIGR03011">
    <property type="entry name" value="sulf_tusB_dsrH"/>
    <property type="match status" value="1"/>
</dbReference>
<dbReference type="SUPFAM" id="SSF75169">
    <property type="entry name" value="DsrEFH-like"/>
    <property type="match status" value="1"/>
</dbReference>
<dbReference type="Gene3D" id="3.40.1260.10">
    <property type="entry name" value="DsrEFH-like"/>
    <property type="match status" value="1"/>
</dbReference>
<proteinExistence type="predicted"/>
<dbReference type="Proteomes" id="UP000249005">
    <property type="component" value="Chromosome 1"/>
</dbReference>
<organism evidence="1 2">
    <name type="scientific">Leminorella richardii</name>
    <dbReference type="NCBI Taxonomy" id="158841"/>
    <lineage>
        <taxon>Bacteria</taxon>
        <taxon>Pseudomonadati</taxon>
        <taxon>Pseudomonadota</taxon>
        <taxon>Gammaproteobacteria</taxon>
        <taxon>Enterobacterales</taxon>
        <taxon>Budviciaceae</taxon>
        <taxon>Leminorella</taxon>
    </lineage>
</organism>
<dbReference type="RefSeq" id="WP_111739025.1">
    <property type="nucleotide sequence ID" value="NZ_LR698987.1"/>
</dbReference>
<evidence type="ECO:0000313" key="1">
    <source>
        <dbReference type="EMBL" id="SQI35092.1"/>
    </source>
</evidence>